<dbReference type="eggNOG" id="COG0247">
    <property type="taxonomic scope" value="Bacteria"/>
</dbReference>
<dbReference type="GO" id="GO:0051539">
    <property type="term" value="F:4 iron, 4 sulfur cluster binding"/>
    <property type="evidence" value="ECO:0007669"/>
    <property type="project" value="UniProtKB-UniRule"/>
</dbReference>
<evidence type="ECO:0000256" key="5">
    <source>
        <dbReference type="ARBA" id="ARBA00023014"/>
    </source>
</evidence>
<gene>
    <name evidence="8" type="ordered locus">Ppro_2541</name>
</gene>
<dbReference type="Gene3D" id="1.10.1060.10">
    <property type="entry name" value="Alpha-helical ferredoxin"/>
    <property type="match status" value="1"/>
</dbReference>
<dbReference type="GO" id="GO:0019154">
    <property type="term" value="F:glycolate dehydrogenase activity"/>
    <property type="evidence" value="ECO:0007669"/>
    <property type="project" value="UniProtKB-EC"/>
</dbReference>
<comment type="catalytic activity">
    <reaction evidence="6">
        <text>(R)-lactate + A = pyruvate + AH2</text>
        <dbReference type="Rhea" id="RHEA:15089"/>
        <dbReference type="ChEBI" id="CHEBI:13193"/>
        <dbReference type="ChEBI" id="CHEBI:15361"/>
        <dbReference type="ChEBI" id="CHEBI:16004"/>
        <dbReference type="ChEBI" id="CHEBI:17499"/>
    </reaction>
</comment>
<dbReference type="STRING" id="338966.Ppro_2541"/>
<evidence type="ECO:0000313" key="8">
    <source>
        <dbReference type="EMBL" id="ABL00146.1"/>
    </source>
</evidence>
<dbReference type="PANTHER" id="PTHR32479">
    <property type="entry name" value="GLYCOLATE OXIDASE IRON-SULFUR SUBUNIT"/>
    <property type="match status" value="1"/>
</dbReference>
<dbReference type="Pfam" id="PF13183">
    <property type="entry name" value="Fer4_8"/>
    <property type="match status" value="1"/>
</dbReference>
<comment type="cofactor">
    <cofactor evidence="6">
        <name>[4Fe-4S] cluster</name>
        <dbReference type="ChEBI" id="CHEBI:49883"/>
    </cofactor>
    <text evidence="6">Binds 2 [4Fe-4S] clusters.</text>
</comment>
<dbReference type="PROSITE" id="PS00198">
    <property type="entry name" value="4FE4S_FER_1"/>
    <property type="match status" value="2"/>
</dbReference>
<organism evidence="8 9">
    <name type="scientific">Pelobacter propionicus (strain DSM 2379 / NBRC 103807 / OttBd1)</name>
    <dbReference type="NCBI Taxonomy" id="338966"/>
    <lineage>
        <taxon>Bacteria</taxon>
        <taxon>Pseudomonadati</taxon>
        <taxon>Thermodesulfobacteriota</taxon>
        <taxon>Desulfuromonadia</taxon>
        <taxon>Desulfuromonadales</taxon>
        <taxon>Desulfuromonadaceae</taxon>
        <taxon>Pelobacter</taxon>
    </lineage>
</organism>
<dbReference type="AlphaFoldDB" id="A1AS25"/>
<feature type="domain" description="4Fe-4S ferredoxin-type" evidence="7">
    <location>
        <begin position="19"/>
        <end position="49"/>
    </location>
</feature>
<keyword evidence="5 6" id="KW-0411">Iron-sulfur</keyword>
<keyword evidence="4 6" id="KW-0408">Iron</keyword>
<dbReference type="PANTHER" id="PTHR32479:SF20">
    <property type="entry name" value="GLYCOLATE OXIDASE IRON-SULFUR SUBUNIT"/>
    <property type="match status" value="1"/>
</dbReference>
<dbReference type="Proteomes" id="UP000006732">
    <property type="component" value="Chromosome"/>
</dbReference>
<dbReference type="EMBL" id="CP000482">
    <property type="protein sequence ID" value="ABL00146.1"/>
    <property type="molecule type" value="Genomic_DNA"/>
</dbReference>
<evidence type="ECO:0000256" key="1">
    <source>
        <dbReference type="ARBA" id="ARBA00022485"/>
    </source>
</evidence>
<dbReference type="HOGENOM" id="CLU_023081_0_1_7"/>
<comment type="catalytic activity">
    <reaction evidence="6">
        <text>glycolate + A = glyoxylate + AH2</text>
        <dbReference type="Rhea" id="RHEA:21264"/>
        <dbReference type="ChEBI" id="CHEBI:13193"/>
        <dbReference type="ChEBI" id="CHEBI:17499"/>
        <dbReference type="ChEBI" id="CHEBI:29805"/>
        <dbReference type="ChEBI" id="CHEBI:36655"/>
        <dbReference type="EC" id="1.1.99.14"/>
    </reaction>
</comment>
<sequence length="446" mass="49107">MTAAANTKTTATTTYHDDLEIVRQELDKCMKCGNCMAVCPVYSIDKVESAVTRSKIAVADAVLTGELSLDDPQVYHMVFNCLVCKSCMTNCPTKVNFDRIVLALRAALVRKNGLPWLKKMIFSTLKHPKLFDTGMKVGAAMQGLVFRTDKTKKAISPRSPFASLGEGFGFDADRQMPELTVTPLRDRVPDVIKVDKPALKVSFFTGDSLNYFYPDAGQDLIEVLTANNIEVHIPKDQSCCGVPVLVHGDIDTVRTLARNNIDAFDKTGSDYLITGCGSCGGAWKHDYVELLAADPVYGLKAKHWAERTYDISTFLTKVISFRKPMGEVRSVVTYHDSCHLKKSMKVFAEPREILKSIPGVTFKEMSAPDTCCGSGGSYVVSHYETASGIGKRKAEDINKTGADTVSVGCPACMMQLLDNINRFGNAQKTRHYISLLAESYRKEKGK</sequence>
<keyword evidence="2 6" id="KW-0479">Metal-binding</keyword>
<keyword evidence="1 6" id="KW-0004">4Fe-4S</keyword>
<evidence type="ECO:0000259" key="7">
    <source>
        <dbReference type="PROSITE" id="PS51379"/>
    </source>
</evidence>
<accession>A1AS25</accession>
<keyword evidence="6" id="KW-0813">Transport</keyword>
<dbReference type="InterPro" id="IPR009051">
    <property type="entry name" value="Helical_ferredxn"/>
</dbReference>
<dbReference type="KEGG" id="ppd:Ppro_2541"/>
<dbReference type="InterPro" id="IPR017896">
    <property type="entry name" value="4Fe4S_Fe-S-bd"/>
</dbReference>
<protein>
    <recommendedName>
        <fullName evidence="6">Glycolate oxidase iron-sulfur subunit</fullName>
        <ecNumber evidence="6">1.1.99.14</ecNumber>
    </recommendedName>
</protein>
<evidence type="ECO:0000256" key="4">
    <source>
        <dbReference type="ARBA" id="ARBA00023004"/>
    </source>
</evidence>
<evidence type="ECO:0000256" key="2">
    <source>
        <dbReference type="ARBA" id="ARBA00022723"/>
    </source>
</evidence>
<dbReference type="SUPFAM" id="SSF46548">
    <property type="entry name" value="alpha-helical ferredoxin"/>
    <property type="match status" value="1"/>
</dbReference>
<dbReference type="RefSeq" id="WP_011736400.1">
    <property type="nucleotide sequence ID" value="NC_008609.1"/>
</dbReference>
<dbReference type="InterPro" id="IPR004017">
    <property type="entry name" value="Cys_rich_dom"/>
</dbReference>
<keyword evidence="3" id="KW-0677">Repeat</keyword>
<name>A1AS25_PELPD</name>
<dbReference type="Pfam" id="PF02754">
    <property type="entry name" value="CCG"/>
    <property type="match status" value="2"/>
</dbReference>
<dbReference type="EC" id="1.1.99.14" evidence="6"/>
<keyword evidence="9" id="KW-1185">Reference proteome</keyword>
<evidence type="ECO:0000313" key="9">
    <source>
        <dbReference type="Proteomes" id="UP000006732"/>
    </source>
</evidence>
<proteinExistence type="predicted"/>
<evidence type="ECO:0000256" key="3">
    <source>
        <dbReference type="ARBA" id="ARBA00022737"/>
    </source>
</evidence>
<reference evidence="8 9" key="1">
    <citation type="submission" date="2006-10" db="EMBL/GenBank/DDBJ databases">
        <title>Complete sequence of chromosome of Pelobacter propionicus DSM 2379.</title>
        <authorList>
            <consortium name="US DOE Joint Genome Institute"/>
            <person name="Copeland A."/>
            <person name="Lucas S."/>
            <person name="Lapidus A."/>
            <person name="Barry K."/>
            <person name="Detter J.C."/>
            <person name="Glavina del Rio T."/>
            <person name="Hammon N."/>
            <person name="Israni S."/>
            <person name="Dalin E."/>
            <person name="Tice H."/>
            <person name="Pitluck S."/>
            <person name="Saunders E."/>
            <person name="Brettin T."/>
            <person name="Bruce D."/>
            <person name="Han C."/>
            <person name="Tapia R."/>
            <person name="Schmutz J."/>
            <person name="Larimer F."/>
            <person name="Land M."/>
            <person name="Hauser L."/>
            <person name="Kyrpides N."/>
            <person name="Kim E."/>
            <person name="Lovley D."/>
            <person name="Richardson P."/>
        </authorList>
    </citation>
    <scope>NUCLEOTIDE SEQUENCE [LARGE SCALE GENOMIC DNA]</scope>
    <source>
        <strain evidence="9">DSM 2379 / NBRC 103807 / OttBd1</strain>
    </source>
</reference>
<evidence type="ECO:0000256" key="6">
    <source>
        <dbReference type="PIRNR" id="PIRNR000139"/>
    </source>
</evidence>
<comment type="function">
    <text evidence="6">Component of a complex that catalyzes the oxidation of glycolate to glyoxylate.</text>
</comment>
<dbReference type="GO" id="GO:0046872">
    <property type="term" value="F:metal ion binding"/>
    <property type="evidence" value="ECO:0007669"/>
    <property type="project" value="UniProtKB-UniRule"/>
</dbReference>
<dbReference type="InterPro" id="IPR017900">
    <property type="entry name" value="4Fe4S_Fe_S_CS"/>
</dbReference>
<dbReference type="InterPro" id="IPR012257">
    <property type="entry name" value="Glc_ox_4Fe-4S"/>
</dbReference>
<dbReference type="PROSITE" id="PS51379">
    <property type="entry name" value="4FE4S_FER_2"/>
    <property type="match status" value="1"/>
</dbReference>
<dbReference type="PIRSF" id="PIRSF000139">
    <property type="entry name" value="Glc_ox_4Fe-4S"/>
    <property type="match status" value="1"/>
</dbReference>
<keyword evidence="6" id="KW-0249">Electron transport</keyword>